<dbReference type="InterPro" id="IPR011701">
    <property type="entry name" value="MFS"/>
</dbReference>
<dbReference type="PANTHER" id="PTHR43129">
    <property type="entry name" value="FOSMIDOMYCIN RESISTANCE PROTEIN"/>
    <property type="match status" value="1"/>
</dbReference>
<evidence type="ECO:0000256" key="1">
    <source>
        <dbReference type="ARBA" id="ARBA00022692"/>
    </source>
</evidence>
<dbReference type="SUPFAM" id="SSF103473">
    <property type="entry name" value="MFS general substrate transporter"/>
    <property type="match status" value="1"/>
</dbReference>
<feature type="compositionally biased region" description="Low complexity" evidence="4">
    <location>
        <begin position="31"/>
        <end position="48"/>
    </location>
</feature>
<feature type="region of interest" description="Disordered" evidence="4">
    <location>
        <begin position="29"/>
        <end position="48"/>
    </location>
</feature>
<evidence type="ECO:0000256" key="3">
    <source>
        <dbReference type="ARBA" id="ARBA00023136"/>
    </source>
</evidence>
<name>A0ABW2UCJ5_9BACT</name>
<dbReference type="EMBL" id="JBHTEK010000006">
    <property type="protein sequence ID" value="MFC7671263.1"/>
    <property type="molecule type" value="Genomic_DNA"/>
</dbReference>
<dbReference type="RefSeq" id="WP_380207269.1">
    <property type="nucleotide sequence ID" value="NZ_JBHTEK010000006.1"/>
</dbReference>
<evidence type="ECO:0000313" key="7">
    <source>
        <dbReference type="EMBL" id="MFC7671263.1"/>
    </source>
</evidence>
<feature type="domain" description="Major facilitator superfamily (MFS) profile" evidence="6">
    <location>
        <begin position="67"/>
        <end position="303"/>
    </location>
</feature>
<comment type="caution">
    <text evidence="7">The sequence shown here is derived from an EMBL/GenBank/DDBJ whole genome shotgun (WGS) entry which is preliminary data.</text>
</comment>
<keyword evidence="8" id="KW-1185">Reference proteome</keyword>
<evidence type="ECO:0000313" key="8">
    <source>
        <dbReference type="Proteomes" id="UP001596513"/>
    </source>
</evidence>
<dbReference type="InterPro" id="IPR036259">
    <property type="entry name" value="MFS_trans_sf"/>
</dbReference>
<keyword evidence="2 5" id="KW-1133">Transmembrane helix</keyword>
<evidence type="ECO:0000256" key="2">
    <source>
        <dbReference type="ARBA" id="ARBA00022989"/>
    </source>
</evidence>
<dbReference type="Gene3D" id="1.20.1250.20">
    <property type="entry name" value="MFS general substrate transporter like domains"/>
    <property type="match status" value="1"/>
</dbReference>
<dbReference type="PANTHER" id="PTHR43129:SF1">
    <property type="entry name" value="FOSMIDOMYCIN RESISTANCE PROTEIN"/>
    <property type="match status" value="1"/>
</dbReference>
<sequence length="303" mass="31910">MPRAGWPPSTACAPTLLPGHRHRRTGAAELAGGARHPPPRRAGGCAASGRSGRAALSFWDVTWRQPNLGSVTQAGLVNNLNDGMVWGLLPMLLGSKGFTLTQIGTVAAVYPAVWGLGQLITGPLADRLCKKDLLFWGMLLQGVVLLAMLFTDAYPAFLLLAALLGAGTALVYPTFLAAVAEYAPLPQRAHSVGIFRFWRDAGYAIGALLTGLLADAFGLATALAAIGGLTVVSALVIQRRMYCPPVTDTRARAGSCPGRRRSAWYEPAAICRTTSSWEAAIRVEKVFFKGPAPEGSFLASGVA</sequence>
<feature type="transmembrane region" description="Helical" evidence="5">
    <location>
        <begin position="156"/>
        <end position="183"/>
    </location>
</feature>
<dbReference type="Pfam" id="PF07690">
    <property type="entry name" value="MFS_1"/>
    <property type="match status" value="1"/>
</dbReference>
<protein>
    <submittedName>
        <fullName evidence="7">MFS transporter</fullName>
    </submittedName>
</protein>
<accession>A0ABW2UCJ5</accession>
<gene>
    <name evidence="7" type="ORF">ACFQT0_30575</name>
</gene>
<dbReference type="PROSITE" id="PS50850">
    <property type="entry name" value="MFS"/>
    <property type="match status" value="1"/>
</dbReference>
<feature type="transmembrane region" description="Helical" evidence="5">
    <location>
        <begin position="133"/>
        <end position="150"/>
    </location>
</feature>
<keyword evidence="1 5" id="KW-0812">Transmembrane</keyword>
<evidence type="ECO:0000259" key="6">
    <source>
        <dbReference type="PROSITE" id="PS50850"/>
    </source>
</evidence>
<proteinExistence type="predicted"/>
<organism evidence="7 8">
    <name type="scientific">Hymenobacter humi</name>
    <dbReference type="NCBI Taxonomy" id="1411620"/>
    <lineage>
        <taxon>Bacteria</taxon>
        <taxon>Pseudomonadati</taxon>
        <taxon>Bacteroidota</taxon>
        <taxon>Cytophagia</taxon>
        <taxon>Cytophagales</taxon>
        <taxon>Hymenobacteraceae</taxon>
        <taxon>Hymenobacter</taxon>
    </lineage>
</organism>
<reference evidence="8" key="1">
    <citation type="journal article" date="2019" name="Int. J. Syst. Evol. Microbiol.">
        <title>The Global Catalogue of Microorganisms (GCM) 10K type strain sequencing project: providing services to taxonomists for standard genome sequencing and annotation.</title>
        <authorList>
            <consortium name="The Broad Institute Genomics Platform"/>
            <consortium name="The Broad Institute Genome Sequencing Center for Infectious Disease"/>
            <person name="Wu L."/>
            <person name="Ma J."/>
        </authorList>
    </citation>
    <scope>NUCLEOTIDE SEQUENCE [LARGE SCALE GENOMIC DNA]</scope>
    <source>
        <strain evidence="8">JCM 19635</strain>
    </source>
</reference>
<dbReference type="Proteomes" id="UP001596513">
    <property type="component" value="Unassembled WGS sequence"/>
</dbReference>
<evidence type="ECO:0000256" key="4">
    <source>
        <dbReference type="SAM" id="MobiDB-lite"/>
    </source>
</evidence>
<evidence type="ECO:0000256" key="5">
    <source>
        <dbReference type="SAM" id="Phobius"/>
    </source>
</evidence>
<feature type="transmembrane region" description="Helical" evidence="5">
    <location>
        <begin position="204"/>
        <end position="237"/>
    </location>
</feature>
<keyword evidence="3 5" id="KW-0472">Membrane</keyword>
<dbReference type="InterPro" id="IPR020846">
    <property type="entry name" value="MFS_dom"/>
</dbReference>